<dbReference type="Proteomes" id="UP000655443">
    <property type="component" value="Unassembled WGS sequence"/>
</dbReference>
<accession>A0A919D3N3</accession>
<dbReference type="PANTHER" id="PTHR10000:SF53">
    <property type="entry name" value="5-AMINO-6-(5-PHOSPHO-D-RIBITYLAMINO)URACIL PHOSPHATASE YBJI-RELATED"/>
    <property type="match status" value="1"/>
</dbReference>
<protein>
    <submittedName>
        <fullName evidence="1">Hydrolase</fullName>
    </submittedName>
</protein>
<name>A0A919D3N3_9ACTN</name>
<evidence type="ECO:0000313" key="1">
    <source>
        <dbReference type="EMBL" id="GHE05946.1"/>
    </source>
</evidence>
<dbReference type="InterPro" id="IPR006379">
    <property type="entry name" value="HAD-SF_hydro_IIB"/>
</dbReference>
<dbReference type="InterPro" id="IPR000150">
    <property type="entry name" value="Cof"/>
</dbReference>
<dbReference type="Pfam" id="PF08282">
    <property type="entry name" value="Hydrolase_3"/>
    <property type="match status" value="1"/>
</dbReference>
<evidence type="ECO:0000313" key="2">
    <source>
        <dbReference type="Proteomes" id="UP000655443"/>
    </source>
</evidence>
<dbReference type="GO" id="GO:0005829">
    <property type="term" value="C:cytosol"/>
    <property type="evidence" value="ECO:0007669"/>
    <property type="project" value="TreeGrafter"/>
</dbReference>
<organism evidence="1 2">
    <name type="scientific">Streptomyces alanosinicus</name>
    <dbReference type="NCBI Taxonomy" id="68171"/>
    <lineage>
        <taxon>Bacteria</taxon>
        <taxon>Bacillati</taxon>
        <taxon>Actinomycetota</taxon>
        <taxon>Actinomycetes</taxon>
        <taxon>Kitasatosporales</taxon>
        <taxon>Streptomycetaceae</taxon>
        <taxon>Streptomyces</taxon>
    </lineage>
</organism>
<dbReference type="PANTHER" id="PTHR10000">
    <property type="entry name" value="PHOSPHOSERINE PHOSPHATASE"/>
    <property type="match status" value="1"/>
</dbReference>
<reference evidence="1" key="2">
    <citation type="submission" date="2020-09" db="EMBL/GenBank/DDBJ databases">
        <authorList>
            <person name="Sun Q."/>
            <person name="Ohkuma M."/>
        </authorList>
    </citation>
    <scope>NUCLEOTIDE SEQUENCE</scope>
    <source>
        <strain evidence="1">JCM 4714</strain>
    </source>
</reference>
<dbReference type="GO" id="GO:0016791">
    <property type="term" value="F:phosphatase activity"/>
    <property type="evidence" value="ECO:0007669"/>
    <property type="project" value="TreeGrafter"/>
</dbReference>
<comment type="caution">
    <text evidence="1">The sequence shown here is derived from an EMBL/GenBank/DDBJ whole genome shotgun (WGS) entry which is preliminary data.</text>
</comment>
<dbReference type="CDD" id="cd07518">
    <property type="entry name" value="HAD_YbiV-Like"/>
    <property type="match status" value="1"/>
</dbReference>
<dbReference type="Gene3D" id="3.30.1240.10">
    <property type="match status" value="1"/>
</dbReference>
<dbReference type="SFLD" id="SFLDS00003">
    <property type="entry name" value="Haloacid_Dehalogenase"/>
    <property type="match status" value="1"/>
</dbReference>
<sequence>MSATPAPLLDLPGLPAGPADIRLIVTDMDGTLLDDAKRIPDGLWPMLAELRRRGVLFSPASGRQYATLARQFADVAEGMVFIAENGTYVVRDGVELGSDVLEPSVPAGMARTVRRLVADGADVGAVVCGKRSAYVERTDEAFLAEVRRYYVEHRVVADLTAVDDDVIKVALYDFGSAEHSTAPALAEFAATHQVVVSGEHWVDVMNRTANKGTALRALQRALGITPAQTMVFGDYLNDLEMLDAAEWSFAMANAHPDVVRRARHLAPSNNDNGVLRTISRVLGL</sequence>
<keyword evidence="2" id="KW-1185">Reference proteome</keyword>
<dbReference type="RefSeq" id="WP_189954893.1">
    <property type="nucleotide sequence ID" value="NZ_BMVG01000009.1"/>
</dbReference>
<dbReference type="InterPro" id="IPR036412">
    <property type="entry name" value="HAD-like_sf"/>
</dbReference>
<gene>
    <name evidence="1" type="ORF">GCM10010339_44070</name>
</gene>
<dbReference type="Gene3D" id="3.40.50.1000">
    <property type="entry name" value="HAD superfamily/HAD-like"/>
    <property type="match status" value="1"/>
</dbReference>
<dbReference type="GO" id="GO:0000287">
    <property type="term" value="F:magnesium ion binding"/>
    <property type="evidence" value="ECO:0007669"/>
    <property type="project" value="TreeGrafter"/>
</dbReference>
<reference evidence="1" key="1">
    <citation type="journal article" date="2014" name="Int. J. Syst. Evol. Microbiol.">
        <title>Complete genome sequence of Corynebacterium casei LMG S-19264T (=DSM 44701T), isolated from a smear-ripened cheese.</title>
        <authorList>
            <consortium name="US DOE Joint Genome Institute (JGI-PGF)"/>
            <person name="Walter F."/>
            <person name="Albersmeier A."/>
            <person name="Kalinowski J."/>
            <person name="Ruckert C."/>
        </authorList>
    </citation>
    <scope>NUCLEOTIDE SEQUENCE</scope>
    <source>
        <strain evidence="1">JCM 4714</strain>
    </source>
</reference>
<dbReference type="NCBIfam" id="TIGR01484">
    <property type="entry name" value="HAD-SF-IIB"/>
    <property type="match status" value="1"/>
</dbReference>
<proteinExistence type="predicted"/>
<dbReference type="SFLD" id="SFLDG01140">
    <property type="entry name" value="C2.B:_Phosphomannomutase_and_P"/>
    <property type="match status" value="1"/>
</dbReference>
<keyword evidence="1" id="KW-0378">Hydrolase</keyword>
<dbReference type="InterPro" id="IPR023214">
    <property type="entry name" value="HAD_sf"/>
</dbReference>
<dbReference type="AlphaFoldDB" id="A0A919D3N3"/>
<dbReference type="NCBIfam" id="TIGR00099">
    <property type="entry name" value="Cof-subfamily"/>
    <property type="match status" value="1"/>
</dbReference>
<dbReference type="EMBL" id="BMVG01000009">
    <property type="protein sequence ID" value="GHE05946.1"/>
    <property type="molecule type" value="Genomic_DNA"/>
</dbReference>
<dbReference type="SUPFAM" id="SSF56784">
    <property type="entry name" value="HAD-like"/>
    <property type="match status" value="1"/>
</dbReference>